<organism evidence="3 4">
    <name type="scientific">Achromobacter spanius</name>
    <dbReference type="NCBI Taxonomy" id="217203"/>
    <lineage>
        <taxon>Bacteria</taxon>
        <taxon>Pseudomonadati</taxon>
        <taxon>Pseudomonadota</taxon>
        <taxon>Betaproteobacteria</taxon>
        <taxon>Burkholderiales</taxon>
        <taxon>Alcaligenaceae</taxon>
        <taxon>Achromobacter</taxon>
    </lineage>
</organism>
<sequence length="242" mass="27066">MLYVQQHHVFMRDRMGGKEPRMKPLTQRHGNKRPSKASQKVGSPFRPPHVRASAYDAAMNFSHYIDRLRAVFDAHGHTLNLKPGAAESKLEAVQAELGFAIPADVRQAWLRANGAERDVPVFMRPGYLTAYDFLTLEAAMTKRARMADRAPRYAAYDEPSPRDERIRDGWFHHGWLPFASFGGATLLLLVDHSPSEAGTPGQIIAFTHDPDQITWVAPSFAALLTGSIAEIEADPQEFLGEY</sequence>
<feature type="region of interest" description="Disordered" evidence="1">
    <location>
        <begin position="13"/>
        <end position="46"/>
    </location>
</feature>
<feature type="compositionally biased region" description="Basic and acidic residues" evidence="1">
    <location>
        <begin position="13"/>
        <end position="22"/>
    </location>
</feature>
<evidence type="ECO:0000259" key="2">
    <source>
        <dbReference type="SMART" id="SM00860"/>
    </source>
</evidence>
<dbReference type="SMART" id="SM00860">
    <property type="entry name" value="SMI1_KNR4"/>
    <property type="match status" value="1"/>
</dbReference>
<dbReference type="Gene3D" id="3.40.1580.10">
    <property type="entry name" value="SMI1/KNR4-like"/>
    <property type="match status" value="1"/>
</dbReference>
<dbReference type="SUPFAM" id="SSF160631">
    <property type="entry name" value="SMI1/KNR4-like"/>
    <property type="match status" value="1"/>
</dbReference>
<feature type="domain" description="Knr4/Smi1-like" evidence="2">
    <location>
        <begin position="84"/>
        <end position="226"/>
    </location>
</feature>
<dbReference type="Pfam" id="PF09346">
    <property type="entry name" value="SMI1_KNR4"/>
    <property type="match status" value="1"/>
</dbReference>
<gene>
    <name evidence="3" type="ORF">CLM73_16290</name>
</gene>
<dbReference type="EMBL" id="CP023270">
    <property type="protein sequence ID" value="AVJ28543.1"/>
    <property type="molecule type" value="Genomic_DNA"/>
</dbReference>
<protein>
    <submittedName>
        <fullName evidence="3">Cell wall assembly protein</fullName>
    </submittedName>
</protein>
<evidence type="ECO:0000313" key="3">
    <source>
        <dbReference type="EMBL" id="AVJ28543.1"/>
    </source>
</evidence>
<dbReference type="Proteomes" id="UP000239477">
    <property type="component" value="Chromosome"/>
</dbReference>
<proteinExistence type="predicted"/>
<keyword evidence="4" id="KW-1185">Reference proteome</keyword>
<accession>A0A2S0I964</accession>
<dbReference type="PANTHER" id="PTHR47432:SF1">
    <property type="entry name" value="CELL WALL ASSEMBLY REGULATOR SMI1"/>
    <property type="match status" value="1"/>
</dbReference>
<evidence type="ECO:0000313" key="4">
    <source>
        <dbReference type="Proteomes" id="UP000239477"/>
    </source>
</evidence>
<dbReference type="InterPro" id="IPR051873">
    <property type="entry name" value="KNR4/SMI1_regulator"/>
</dbReference>
<dbReference type="AlphaFoldDB" id="A0A2S0I964"/>
<name>A0A2S0I964_9BURK</name>
<dbReference type="InterPro" id="IPR037883">
    <property type="entry name" value="Knr4/Smi1-like_sf"/>
</dbReference>
<dbReference type="PANTHER" id="PTHR47432">
    <property type="entry name" value="CELL WALL ASSEMBLY REGULATOR SMI1"/>
    <property type="match status" value="1"/>
</dbReference>
<reference evidence="3 4" key="1">
    <citation type="submission" date="2017-09" db="EMBL/GenBank/DDBJ databases">
        <title>Genomic, metabolic, and phenotypic characteristics of bacterial isolates from the natural microbiome of the model nematode Caenorhabditis elegans.</title>
        <authorList>
            <person name="Zimmermann J."/>
            <person name="Obeng N."/>
            <person name="Yang W."/>
            <person name="Obeng O."/>
            <person name="Kissoyan K."/>
            <person name="Pees B."/>
            <person name="Dirksen P."/>
            <person name="Hoppner M."/>
            <person name="Franke A."/>
            <person name="Rosenstiel P."/>
            <person name="Leippe M."/>
            <person name="Dierking K."/>
            <person name="Kaleta C."/>
            <person name="Schulenburg H."/>
        </authorList>
    </citation>
    <scope>NUCLEOTIDE SEQUENCE [LARGE SCALE GENOMIC DNA]</scope>
    <source>
        <strain evidence="3 4">MYb73</strain>
    </source>
</reference>
<dbReference type="InterPro" id="IPR018958">
    <property type="entry name" value="Knr4/Smi1-like_dom"/>
</dbReference>
<evidence type="ECO:0000256" key="1">
    <source>
        <dbReference type="SAM" id="MobiDB-lite"/>
    </source>
</evidence>